<dbReference type="Proteomes" id="UP001449225">
    <property type="component" value="Unassembled WGS sequence"/>
</dbReference>
<gene>
    <name evidence="1" type="ORF">WNY58_12770</name>
</gene>
<evidence type="ECO:0000313" key="2">
    <source>
        <dbReference type="Proteomes" id="UP001449225"/>
    </source>
</evidence>
<accession>A0ABU9TU80</accession>
<comment type="caution">
    <text evidence="1">The sequence shown here is derived from an EMBL/GenBank/DDBJ whole genome shotgun (WGS) entry which is preliminary data.</text>
</comment>
<dbReference type="EMBL" id="JBBMRA010000012">
    <property type="protein sequence ID" value="MEM5537261.1"/>
    <property type="molecule type" value="Genomic_DNA"/>
</dbReference>
<evidence type="ECO:0008006" key="3">
    <source>
        <dbReference type="Google" id="ProtNLM"/>
    </source>
</evidence>
<reference evidence="1 2" key="1">
    <citation type="submission" date="2024-03" db="EMBL/GenBank/DDBJ databases">
        <title>Community enrichment and isolation of bacterial strains for fucoidan degradation.</title>
        <authorList>
            <person name="Sichert A."/>
        </authorList>
    </citation>
    <scope>NUCLEOTIDE SEQUENCE [LARGE SCALE GENOMIC DNA]</scope>
    <source>
        <strain evidence="1 2">AS76</strain>
    </source>
</reference>
<evidence type="ECO:0000313" key="1">
    <source>
        <dbReference type="EMBL" id="MEM5537261.1"/>
    </source>
</evidence>
<sequence length="180" mass="21132">MKTKLVDFQQHLYHDIEDEEKAQEYLDELLPIIGLVIVYFNGLESELDSVLCECFTDRTDSMGLIVLNKMTHSTKVDLLKRFSDDFQLVFAKSIDGYELLISDLRQSGRLRNMVAHADWESTDEEGYAFVKLKISKSGMQQEYIQFSRESLSKLLDLISSTRKNLNEFWERRNDILYERV</sequence>
<name>A0ABU9TU80_9GAMM</name>
<protein>
    <recommendedName>
        <fullName evidence="3">pEK499-p136 HEPN domain-containing protein</fullName>
    </recommendedName>
</protein>
<organism evidence="1 2">
    <name type="scientific">Neptuniibacter pectenicola</name>
    <dbReference type="NCBI Taxonomy" id="1806669"/>
    <lineage>
        <taxon>Bacteria</taxon>
        <taxon>Pseudomonadati</taxon>
        <taxon>Pseudomonadota</taxon>
        <taxon>Gammaproteobacteria</taxon>
        <taxon>Oceanospirillales</taxon>
        <taxon>Oceanospirillaceae</taxon>
        <taxon>Neptuniibacter</taxon>
    </lineage>
</organism>
<dbReference type="RefSeq" id="WP_342854712.1">
    <property type="nucleotide sequence ID" value="NZ_JBBMRA010000012.1"/>
</dbReference>
<keyword evidence="2" id="KW-1185">Reference proteome</keyword>
<proteinExistence type="predicted"/>